<protein>
    <submittedName>
        <fullName evidence="2">Uncharacterized protein</fullName>
    </submittedName>
</protein>
<reference evidence="2 3" key="1">
    <citation type="journal article" date="2015" name="Genome Biol. Evol.">
        <title>Comparative Genomics of a Bacterivorous Green Alga Reveals Evolutionary Causalities and Consequences of Phago-Mixotrophic Mode of Nutrition.</title>
        <authorList>
            <person name="Burns J.A."/>
            <person name="Paasch A."/>
            <person name="Narechania A."/>
            <person name="Kim E."/>
        </authorList>
    </citation>
    <scope>NUCLEOTIDE SEQUENCE [LARGE SCALE GENOMIC DNA]</scope>
    <source>
        <strain evidence="2 3">PLY_AMNH</strain>
    </source>
</reference>
<dbReference type="Proteomes" id="UP001190700">
    <property type="component" value="Unassembled WGS sequence"/>
</dbReference>
<dbReference type="AlphaFoldDB" id="A0AAE0FNV7"/>
<accession>A0AAE0FNV7</accession>
<evidence type="ECO:0000256" key="1">
    <source>
        <dbReference type="SAM" id="Phobius"/>
    </source>
</evidence>
<keyword evidence="1" id="KW-1133">Transmembrane helix</keyword>
<organism evidence="2 3">
    <name type="scientific">Cymbomonas tetramitiformis</name>
    <dbReference type="NCBI Taxonomy" id="36881"/>
    <lineage>
        <taxon>Eukaryota</taxon>
        <taxon>Viridiplantae</taxon>
        <taxon>Chlorophyta</taxon>
        <taxon>Pyramimonadophyceae</taxon>
        <taxon>Pyramimonadales</taxon>
        <taxon>Pyramimonadaceae</taxon>
        <taxon>Cymbomonas</taxon>
    </lineage>
</organism>
<feature type="transmembrane region" description="Helical" evidence="1">
    <location>
        <begin position="69"/>
        <end position="91"/>
    </location>
</feature>
<evidence type="ECO:0000313" key="2">
    <source>
        <dbReference type="EMBL" id="KAK3262993.1"/>
    </source>
</evidence>
<keyword evidence="3" id="KW-1185">Reference proteome</keyword>
<name>A0AAE0FNV7_9CHLO</name>
<comment type="caution">
    <text evidence="2">The sequence shown here is derived from an EMBL/GenBank/DDBJ whole genome shotgun (WGS) entry which is preliminary data.</text>
</comment>
<dbReference type="EMBL" id="LGRX02015816">
    <property type="protein sequence ID" value="KAK3262993.1"/>
    <property type="molecule type" value="Genomic_DNA"/>
</dbReference>
<keyword evidence="1" id="KW-0812">Transmembrane</keyword>
<sequence length="193" mass="21365">MVVLAYAAFGRAWSLLYGFLVAVVAMIIHQSYNPYKSFGLDNLQLAVLINQTVFQLYMLMKFIDEDQLAGLDIVLIVMQGVIGVYMLYILFPICKPVIKKVQSRIILEKKRLVSFFQGLLGGAPSNRTRCRPLEPLDPMLMINIRNNGNSSSLPTWDGEGHARLALSSPPPVSCPSSHAHAPIAYHGPHALTT</sequence>
<keyword evidence="1" id="KW-0472">Membrane</keyword>
<proteinExistence type="predicted"/>
<gene>
    <name evidence="2" type="ORF">CYMTET_28177</name>
</gene>
<feature type="transmembrane region" description="Helical" evidence="1">
    <location>
        <begin position="12"/>
        <end position="31"/>
    </location>
</feature>
<evidence type="ECO:0000313" key="3">
    <source>
        <dbReference type="Proteomes" id="UP001190700"/>
    </source>
</evidence>